<sequence length="122" mass="12752">MAAPQAATKLLPPLLLALAAPVRGPPAPSAAFWVRSWPRVAVVPFGGSVPINCSRGFCPGLAVPPELSWALGSAAGPGGRRWRTFVLTNVTQWEPEPALCRARCGDSSANSSTAVIVYSEWG</sequence>
<keyword evidence="4" id="KW-1185">Reference proteome</keyword>
<name>A0A669QJQ9_PHACC</name>
<dbReference type="Gene3D" id="2.60.40.10">
    <property type="entry name" value="Immunoglobulins"/>
    <property type="match status" value="1"/>
</dbReference>
<evidence type="ECO:0000259" key="2">
    <source>
        <dbReference type="Pfam" id="PF03921"/>
    </source>
</evidence>
<dbReference type="AlphaFoldDB" id="A0A669QJQ9"/>
<proteinExistence type="predicted"/>
<protein>
    <recommendedName>
        <fullName evidence="2">Intercellular adhesion molecule N-terminal domain-containing protein</fullName>
    </recommendedName>
</protein>
<reference evidence="3" key="2">
    <citation type="submission" date="2025-09" db="UniProtKB">
        <authorList>
            <consortium name="Ensembl"/>
        </authorList>
    </citation>
    <scope>IDENTIFICATION</scope>
</reference>
<dbReference type="SUPFAM" id="SSF48726">
    <property type="entry name" value="Immunoglobulin"/>
    <property type="match status" value="1"/>
</dbReference>
<evidence type="ECO:0000313" key="3">
    <source>
        <dbReference type="Ensembl" id="ENSPCLP00000019905.1"/>
    </source>
</evidence>
<dbReference type="PANTHER" id="PTHR13771:SF9">
    <property type="entry name" value="INTERCELLULAR ADHESION MOLECULE 5"/>
    <property type="match status" value="1"/>
</dbReference>
<organism evidence="3 4">
    <name type="scientific">Phasianus colchicus</name>
    <name type="common">Common pheasant</name>
    <dbReference type="NCBI Taxonomy" id="9054"/>
    <lineage>
        <taxon>Eukaryota</taxon>
        <taxon>Metazoa</taxon>
        <taxon>Chordata</taxon>
        <taxon>Craniata</taxon>
        <taxon>Vertebrata</taxon>
        <taxon>Euteleostomi</taxon>
        <taxon>Archelosauria</taxon>
        <taxon>Archosauria</taxon>
        <taxon>Dinosauria</taxon>
        <taxon>Saurischia</taxon>
        <taxon>Theropoda</taxon>
        <taxon>Coelurosauria</taxon>
        <taxon>Aves</taxon>
        <taxon>Neognathae</taxon>
        <taxon>Galloanserae</taxon>
        <taxon>Galliformes</taxon>
        <taxon>Phasianidae</taxon>
        <taxon>Phasianinae</taxon>
        <taxon>Phasianus</taxon>
    </lineage>
</organism>
<accession>A0A669QJQ9</accession>
<reference evidence="3" key="1">
    <citation type="submission" date="2025-08" db="UniProtKB">
        <authorList>
            <consortium name="Ensembl"/>
        </authorList>
    </citation>
    <scope>IDENTIFICATION</scope>
</reference>
<evidence type="ECO:0000313" key="4">
    <source>
        <dbReference type="Proteomes" id="UP000472261"/>
    </source>
</evidence>
<keyword evidence="1" id="KW-0732">Signal</keyword>
<dbReference type="InterPro" id="IPR047012">
    <property type="entry name" value="ICAM_VCAM"/>
</dbReference>
<dbReference type="PANTHER" id="PTHR13771">
    <property type="entry name" value="INTERCELLULAR ADHESION MOLECULE"/>
    <property type="match status" value="1"/>
</dbReference>
<dbReference type="Proteomes" id="UP000472261">
    <property type="component" value="Unplaced"/>
</dbReference>
<dbReference type="Ensembl" id="ENSPCLT00000026903.1">
    <property type="protein sequence ID" value="ENSPCLP00000019905.1"/>
    <property type="gene ID" value="ENSPCLG00000016958.1"/>
</dbReference>
<dbReference type="InterPro" id="IPR013768">
    <property type="entry name" value="ICAM_N"/>
</dbReference>
<feature type="chain" id="PRO_5025437239" description="Intercellular adhesion molecule N-terminal domain-containing protein" evidence="1">
    <location>
        <begin position="25"/>
        <end position="122"/>
    </location>
</feature>
<evidence type="ECO:0000256" key="1">
    <source>
        <dbReference type="SAM" id="SignalP"/>
    </source>
</evidence>
<dbReference type="Pfam" id="PF03921">
    <property type="entry name" value="ICAM_N"/>
    <property type="match status" value="1"/>
</dbReference>
<feature type="domain" description="Intercellular adhesion molecule N-terminal" evidence="2">
    <location>
        <begin position="31"/>
        <end position="119"/>
    </location>
</feature>
<dbReference type="GO" id="GO:0005886">
    <property type="term" value="C:plasma membrane"/>
    <property type="evidence" value="ECO:0007669"/>
    <property type="project" value="TreeGrafter"/>
</dbReference>
<dbReference type="GO" id="GO:0007155">
    <property type="term" value="P:cell adhesion"/>
    <property type="evidence" value="ECO:0007669"/>
    <property type="project" value="InterPro"/>
</dbReference>
<dbReference type="InterPro" id="IPR036179">
    <property type="entry name" value="Ig-like_dom_sf"/>
</dbReference>
<feature type="signal peptide" evidence="1">
    <location>
        <begin position="1"/>
        <end position="24"/>
    </location>
</feature>
<dbReference type="InterPro" id="IPR013783">
    <property type="entry name" value="Ig-like_fold"/>
</dbReference>
<dbReference type="GO" id="GO:0005178">
    <property type="term" value="F:integrin binding"/>
    <property type="evidence" value="ECO:0007669"/>
    <property type="project" value="InterPro"/>
</dbReference>